<keyword evidence="2" id="KW-1133">Transmembrane helix</keyword>
<sequence>ACPSAPDSRLSFSLLFFPVVGVAPLFSFSAPRQQSAPDTRRSPLSFALLLFVAALMISAAADVAALSPCFAFNGRLSSLHAASSTPSPSADPSAGPGRAPLFLFFFPARFWCSPSATSSSAAPEARPTLFRAFFGRRLALREGPSSCPSPMSAPMPSSSPSVITSKCSS</sequence>
<feature type="non-terminal residue" evidence="3">
    <location>
        <position position="169"/>
    </location>
</feature>
<feature type="transmembrane region" description="Helical" evidence="2">
    <location>
        <begin position="12"/>
        <end position="31"/>
    </location>
</feature>
<comment type="caution">
    <text evidence="3">The sequence shown here is derived from an EMBL/GenBank/DDBJ whole genome shotgun (WGS) entry which is preliminary data.</text>
</comment>
<feature type="transmembrane region" description="Helical" evidence="2">
    <location>
        <begin position="43"/>
        <end position="66"/>
    </location>
</feature>
<name>A0A8J4BKH2_9CHLO</name>
<protein>
    <submittedName>
        <fullName evidence="3">Uncharacterized protein</fullName>
    </submittedName>
</protein>
<feature type="non-terminal residue" evidence="3">
    <location>
        <position position="1"/>
    </location>
</feature>
<evidence type="ECO:0000313" key="3">
    <source>
        <dbReference type="EMBL" id="GIL63018.1"/>
    </source>
</evidence>
<dbReference type="EMBL" id="BNCO01000054">
    <property type="protein sequence ID" value="GIL63018.1"/>
    <property type="molecule type" value="Genomic_DNA"/>
</dbReference>
<keyword evidence="2" id="KW-0472">Membrane</keyword>
<gene>
    <name evidence="3" type="ORF">Vafri_17173</name>
</gene>
<evidence type="ECO:0000256" key="2">
    <source>
        <dbReference type="SAM" id="Phobius"/>
    </source>
</evidence>
<reference evidence="3" key="1">
    <citation type="journal article" date="2021" name="Proc. Natl. Acad. Sci. U.S.A.">
        <title>Three genomes in the algal genus Volvox reveal the fate of a haploid sex-determining region after a transition to homothallism.</title>
        <authorList>
            <person name="Yamamoto K."/>
            <person name="Hamaji T."/>
            <person name="Kawai-Toyooka H."/>
            <person name="Matsuzaki R."/>
            <person name="Takahashi F."/>
            <person name="Nishimura Y."/>
            <person name="Kawachi M."/>
            <person name="Noguchi H."/>
            <person name="Minakuchi Y."/>
            <person name="Umen J.G."/>
            <person name="Toyoda A."/>
            <person name="Nozaki H."/>
        </authorList>
    </citation>
    <scope>NUCLEOTIDE SEQUENCE</scope>
    <source>
        <strain evidence="3">NIES-3780</strain>
    </source>
</reference>
<dbReference type="AlphaFoldDB" id="A0A8J4BKH2"/>
<evidence type="ECO:0000313" key="4">
    <source>
        <dbReference type="Proteomes" id="UP000747399"/>
    </source>
</evidence>
<evidence type="ECO:0000256" key="1">
    <source>
        <dbReference type="SAM" id="MobiDB-lite"/>
    </source>
</evidence>
<accession>A0A8J4BKH2</accession>
<feature type="compositionally biased region" description="Low complexity" evidence="1">
    <location>
        <begin position="144"/>
        <end position="161"/>
    </location>
</feature>
<dbReference type="Proteomes" id="UP000747399">
    <property type="component" value="Unassembled WGS sequence"/>
</dbReference>
<feature type="region of interest" description="Disordered" evidence="1">
    <location>
        <begin position="143"/>
        <end position="169"/>
    </location>
</feature>
<organism evidence="3 4">
    <name type="scientific">Volvox africanus</name>
    <dbReference type="NCBI Taxonomy" id="51714"/>
    <lineage>
        <taxon>Eukaryota</taxon>
        <taxon>Viridiplantae</taxon>
        <taxon>Chlorophyta</taxon>
        <taxon>core chlorophytes</taxon>
        <taxon>Chlorophyceae</taxon>
        <taxon>CS clade</taxon>
        <taxon>Chlamydomonadales</taxon>
        <taxon>Volvocaceae</taxon>
        <taxon>Volvox</taxon>
    </lineage>
</organism>
<proteinExistence type="predicted"/>
<keyword evidence="4" id="KW-1185">Reference proteome</keyword>
<keyword evidence="2" id="KW-0812">Transmembrane</keyword>